<keyword evidence="3" id="KW-1185">Reference proteome</keyword>
<evidence type="ECO:0000313" key="3">
    <source>
        <dbReference type="Proteomes" id="UP000766904"/>
    </source>
</evidence>
<evidence type="ECO:0000256" key="1">
    <source>
        <dbReference type="SAM" id="MobiDB-lite"/>
    </source>
</evidence>
<evidence type="ECO:0000313" key="2">
    <source>
        <dbReference type="EMBL" id="TYL36586.1"/>
    </source>
</evidence>
<dbReference type="AlphaFoldDB" id="A0A8J8PZE4"/>
<comment type="caution">
    <text evidence="2">The sequence shown here is derived from an EMBL/GenBank/DDBJ whole genome shotgun (WGS) entry which is preliminary data.</text>
</comment>
<gene>
    <name evidence="2" type="ORF">CV102_21260</name>
</gene>
<accession>A0A8J8PZE4</accession>
<proteinExistence type="predicted"/>
<protein>
    <submittedName>
        <fullName evidence="2">Uncharacterized protein</fullName>
    </submittedName>
</protein>
<reference evidence="2" key="1">
    <citation type="submission" date="2017-11" db="EMBL/GenBank/DDBJ databases">
        <authorList>
            <person name="Kajale S.C."/>
            <person name="Sharma A."/>
        </authorList>
    </citation>
    <scope>NUCLEOTIDE SEQUENCE</scope>
    <source>
        <strain evidence="2">LS1_42</strain>
    </source>
</reference>
<organism evidence="2 3">
    <name type="scientific">Natronococcus pandeyae</name>
    <dbReference type="NCBI Taxonomy" id="2055836"/>
    <lineage>
        <taxon>Archaea</taxon>
        <taxon>Methanobacteriati</taxon>
        <taxon>Methanobacteriota</taxon>
        <taxon>Stenosarchaea group</taxon>
        <taxon>Halobacteria</taxon>
        <taxon>Halobacteriales</taxon>
        <taxon>Natrialbaceae</taxon>
        <taxon>Natronococcus</taxon>
    </lineage>
</organism>
<dbReference type="Proteomes" id="UP000766904">
    <property type="component" value="Unassembled WGS sequence"/>
</dbReference>
<feature type="compositionally biased region" description="Basic and acidic residues" evidence="1">
    <location>
        <begin position="49"/>
        <end position="59"/>
    </location>
</feature>
<name>A0A8J8PZE4_9EURY</name>
<sequence length="59" mass="6581">MEFGRCALVCGIAEIRLDRRHREGIDGSDGSDGRDVTLRTESTRGTTVQEDRREGRSSN</sequence>
<feature type="region of interest" description="Disordered" evidence="1">
    <location>
        <begin position="20"/>
        <end position="59"/>
    </location>
</feature>
<feature type="compositionally biased region" description="Basic and acidic residues" evidence="1">
    <location>
        <begin position="20"/>
        <end position="42"/>
    </location>
</feature>
<dbReference type="EMBL" id="PHNJ01000016">
    <property type="protein sequence ID" value="TYL36586.1"/>
    <property type="molecule type" value="Genomic_DNA"/>
</dbReference>